<accession>A0A1X7UDL6</accession>
<dbReference type="InterPro" id="IPR036397">
    <property type="entry name" value="RNaseH_sf"/>
</dbReference>
<dbReference type="PANTHER" id="PTHR38681">
    <property type="entry name" value="RETROVIRUS-RELATED POL POLYPROTEIN FROM TRANSPOSON 412-LIKE PROTEIN-RELATED"/>
    <property type="match status" value="1"/>
</dbReference>
<organism evidence="1">
    <name type="scientific">Amphimedon queenslandica</name>
    <name type="common">Sponge</name>
    <dbReference type="NCBI Taxonomy" id="400682"/>
    <lineage>
        <taxon>Eukaryota</taxon>
        <taxon>Metazoa</taxon>
        <taxon>Porifera</taxon>
        <taxon>Demospongiae</taxon>
        <taxon>Heteroscleromorpha</taxon>
        <taxon>Haplosclerida</taxon>
        <taxon>Niphatidae</taxon>
        <taxon>Amphimedon</taxon>
    </lineage>
</organism>
<dbReference type="OMA" id="EEASINC"/>
<dbReference type="AlphaFoldDB" id="A0A1X7UDL6"/>
<evidence type="ECO:0008006" key="2">
    <source>
        <dbReference type="Google" id="ProtNLM"/>
    </source>
</evidence>
<dbReference type="eggNOG" id="ENOG502QRZU">
    <property type="taxonomic scope" value="Eukaryota"/>
</dbReference>
<dbReference type="EnsemblMetazoa" id="Aqu2.1.25852_001">
    <property type="protein sequence ID" value="Aqu2.1.25852_001"/>
    <property type="gene ID" value="Aqu2.1.25852"/>
</dbReference>
<proteinExistence type="predicted"/>
<dbReference type="OrthoDB" id="422540at2759"/>
<dbReference type="Gene3D" id="3.30.420.10">
    <property type="entry name" value="Ribonuclease H-like superfamily/Ribonuclease H"/>
    <property type="match status" value="1"/>
</dbReference>
<dbReference type="SUPFAM" id="SSF53098">
    <property type="entry name" value="Ribonuclease H-like"/>
    <property type="match status" value="1"/>
</dbReference>
<dbReference type="GO" id="GO:0003676">
    <property type="term" value="F:nucleic acid binding"/>
    <property type="evidence" value="ECO:0007669"/>
    <property type="project" value="InterPro"/>
</dbReference>
<dbReference type="PANTHER" id="PTHR38681:SF1">
    <property type="entry name" value="RETROVIRUS-RELATED POL POLYPROTEIN FROM TRANSPOSON 412-LIKE PROTEIN"/>
    <property type="match status" value="1"/>
</dbReference>
<dbReference type="InParanoid" id="A0A1X7UDL6"/>
<name>A0A1X7UDL6_AMPQE</name>
<evidence type="ECO:0000313" key="1">
    <source>
        <dbReference type="EnsemblMetazoa" id="Aqu2.1.25852_001"/>
    </source>
</evidence>
<reference evidence="1" key="1">
    <citation type="submission" date="2017-05" db="UniProtKB">
        <authorList>
            <consortium name="EnsemblMetazoa"/>
        </authorList>
    </citation>
    <scope>IDENTIFICATION</scope>
</reference>
<protein>
    <recommendedName>
        <fullName evidence="2">Integrase catalytic domain-containing protein</fullName>
    </recommendedName>
</protein>
<dbReference type="InterPro" id="IPR012337">
    <property type="entry name" value="RNaseH-like_sf"/>
</dbReference>
<sequence>MLGTVRCRTTSYHPQANGLVERFQWQLKAALKTNAGTSWTESLPLVLLGLRTALKGDLNCTAAELVYGMSLHLPGEFFSPSAAPVATYITRLKQYMRTLHAVPTTTYSSCTSFIDNSLFSTSHVFIRRDFVKRLLEQTYDGPFKVLSRSHKHFIVDINGKQNASFGGLKLHRVTWNNFIQPVLLVAGMLVMDCVRRRQCFNTEFSKEKGDDNTDNVEGQCDIADVNEKEVMMLILF</sequence>